<dbReference type="InterPro" id="IPR000214">
    <property type="entry name" value="Znf_DNA_glyclase/AP_lyase"/>
</dbReference>
<comment type="caution">
    <text evidence="15">Lacks conserved residue(s) required for the propagation of feature annotation.</text>
</comment>
<dbReference type="InterPro" id="IPR010663">
    <property type="entry name" value="Znf_FPG/IleRS"/>
</dbReference>
<comment type="cofactor">
    <cofactor evidence="15">
        <name>Zn(2+)</name>
        <dbReference type="ChEBI" id="CHEBI:29105"/>
    </cofactor>
    <text evidence="15">Binds 1 zinc ion per subunit.</text>
</comment>
<dbReference type="RefSeq" id="WP_123781044.1">
    <property type="nucleotide sequence ID" value="NZ_RKMG01000031.1"/>
</dbReference>
<comment type="catalytic activity">
    <reaction evidence="1 15">
        <text>Hydrolysis of DNA containing ring-opened 7-methylguanine residues, releasing 2,6-diamino-4-hydroxy-5-(N-methyl)formamidopyrimidine.</text>
        <dbReference type="EC" id="3.2.2.23"/>
    </reaction>
</comment>
<dbReference type="SMART" id="SM00898">
    <property type="entry name" value="Fapy_DNA_glyco"/>
    <property type="match status" value="1"/>
</dbReference>
<protein>
    <recommendedName>
        <fullName evidence="15">Formamidopyrimidine-DNA glycosylase</fullName>
        <shortName evidence="15">Fapy-DNA glycosylase</shortName>
        <ecNumber evidence="15">3.2.2.23</ecNumber>
    </recommendedName>
    <alternativeName>
        <fullName evidence="15">DNA-(apurinic or apyrimidinic site) lyase MutM</fullName>
        <shortName evidence="15">AP lyase MutM</shortName>
        <ecNumber evidence="15">4.2.99.18</ecNumber>
    </alternativeName>
</protein>
<dbReference type="GO" id="GO:0034039">
    <property type="term" value="F:8-oxo-7,8-dihydroguanine DNA N-glycosylase activity"/>
    <property type="evidence" value="ECO:0007669"/>
    <property type="project" value="TreeGrafter"/>
</dbReference>
<evidence type="ECO:0000256" key="1">
    <source>
        <dbReference type="ARBA" id="ARBA00001668"/>
    </source>
</evidence>
<dbReference type="NCBIfam" id="NF002211">
    <property type="entry name" value="PRK01103.1"/>
    <property type="match status" value="1"/>
</dbReference>
<keyword evidence="12 15" id="KW-0511">Multifunctional enzyme</keyword>
<evidence type="ECO:0000256" key="10">
    <source>
        <dbReference type="ARBA" id="ARBA00023204"/>
    </source>
</evidence>
<evidence type="ECO:0000256" key="4">
    <source>
        <dbReference type="ARBA" id="ARBA00022723"/>
    </source>
</evidence>
<dbReference type="InterPro" id="IPR015887">
    <property type="entry name" value="DNA_glyclase_Znf_dom_DNA_BS"/>
</dbReference>
<dbReference type="PANTHER" id="PTHR22993">
    <property type="entry name" value="FORMAMIDOPYRIMIDINE-DNA GLYCOSYLASE"/>
    <property type="match status" value="1"/>
</dbReference>
<gene>
    <name evidence="15 18" type="primary">mutM</name>
    <name evidence="15" type="synonym">fpg</name>
    <name evidence="18" type="ORF">EF384_08265</name>
</gene>
<evidence type="ECO:0000313" key="19">
    <source>
        <dbReference type="Proteomes" id="UP000273977"/>
    </source>
</evidence>
<dbReference type="GO" id="GO:0003690">
    <property type="term" value="F:double-stranded DNA binding"/>
    <property type="evidence" value="ECO:0007669"/>
    <property type="project" value="UniProtKB-ARBA"/>
</dbReference>
<evidence type="ECO:0000256" key="9">
    <source>
        <dbReference type="ARBA" id="ARBA00023125"/>
    </source>
</evidence>
<dbReference type="InterPro" id="IPR015886">
    <property type="entry name" value="H2TH_FPG"/>
</dbReference>
<evidence type="ECO:0000256" key="11">
    <source>
        <dbReference type="ARBA" id="ARBA00023239"/>
    </source>
</evidence>
<evidence type="ECO:0000256" key="3">
    <source>
        <dbReference type="ARBA" id="ARBA00011245"/>
    </source>
</evidence>
<feature type="domain" description="Formamidopyrimidine-DNA glycosylase catalytic" evidence="17">
    <location>
        <begin position="2"/>
        <end position="115"/>
    </location>
</feature>
<feature type="active site" description="Proton donor; for delta-elimination activity" evidence="15">
    <location>
        <position position="262"/>
    </location>
</feature>
<evidence type="ECO:0000256" key="6">
    <source>
        <dbReference type="ARBA" id="ARBA00022771"/>
    </source>
</evidence>
<accession>A0A3N4G4B5</accession>
<keyword evidence="19" id="KW-1185">Reference proteome</keyword>
<dbReference type="Gene3D" id="3.20.190.10">
    <property type="entry name" value="MutM-like, N-terminal"/>
    <property type="match status" value="1"/>
</dbReference>
<dbReference type="SUPFAM" id="SSF46946">
    <property type="entry name" value="S13-like H2TH domain"/>
    <property type="match status" value="1"/>
</dbReference>
<dbReference type="EC" id="4.2.99.18" evidence="15"/>
<dbReference type="EC" id="3.2.2.23" evidence="15"/>
<dbReference type="PANTHER" id="PTHR22993:SF9">
    <property type="entry name" value="FORMAMIDOPYRIMIDINE-DNA GLYCOSYLASE"/>
    <property type="match status" value="1"/>
</dbReference>
<comment type="catalytic activity">
    <reaction evidence="14 15">
        <text>2'-deoxyribonucleotide-(2'-deoxyribose 5'-phosphate)-2'-deoxyribonucleotide-DNA = a 3'-end 2'-deoxyribonucleotide-(2,3-dehydro-2,3-deoxyribose 5'-phosphate)-DNA + a 5'-end 5'-phospho-2'-deoxyribonucleoside-DNA + H(+)</text>
        <dbReference type="Rhea" id="RHEA:66592"/>
        <dbReference type="Rhea" id="RHEA-COMP:13180"/>
        <dbReference type="Rhea" id="RHEA-COMP:16897"/>
        <dbReference type="Rhea" id="RHEA-COMP:17067"/>
        <dbReference type="ChEBI" id="CHEBI:15378"/>
        <dbReference type="ChEBI" id="CHEBI:136412"/>
        <dbReference type="ChEBI" id="CHEBI:157695"/>
        <dbReference type="ChEBI" id="CHEBI:167181"/>
        <dbReference type="EC" id="4.2.99.18"/>
    </reaction>
</comment>
<dbReference type="AlphaFoldDB" id="A0A3N4G4B5"/>
<keyword evidence="6 15" id="KW-0863">Zinc-finger</keyword>
<feature type="active site" description="Schiff-base intermediate with DNA" evidence="15">
    <location>
        <position position="2"/>
    </location>
</feature>
<keyword evidence="7 15" id="KW-0378">Hydrolase</keyword>
<name>A0A3N4G4B5_9LACT</name>
<dbReference type="GO" id="GO:0008270">
    <property type="term" value="F:zinc ion binding"/>
    <property type="evidence" value="ECO:0007669"/>
    <property type="project" value="UniProtKB-UniRule"/>
</dbReference>
<dbReference type="PROSITE" id="PS51066">
    <property type="entry name" value="ZF_FPG_2"/>
    <property type="match status" value="1"/>
</dbReference>
<dbReference type="Pfam" id="PF06831">
    <property type="entry name" value="H2TH"/>
    <property type="match status" value="1"/>
</dbReference>
<keyword evidence="4 15" id="KW-0479">Metal-binding</keyword>
<evidence type="ECO:0000256" key="15">
    <source>
        <dbReference type="HAMAP-Rule" id="MF_00103"/>
    </source>
</evidence>
<evidence type="ECO:0000313" key="18">
    <source>
        <dbReference type="EMBL" id="RPA57225.1"/>
    </source>
</evidence>
<dbReference type="PROSITE" id="PS51068">
    <property type="entry name" value="FPG_CAT"/>
    <property type="match status" value="1"/>
</dbReference>
<dbReference type="GO" id="GO:0006284">
    <property type="term" value="P:base-excision repair"/>
    <property type="evidence" value="ECO:0007669"/>
    <property type="project" value="InterPro"/>
</dbReference>
<comment type="similarity">
    <text evidence="2 15">Belongs to the FPG family.</text>
</comment>
<organism evidence="18 19">
    <name type="scientific">Aerococcus agrisoli</name>
    <dbReference type="NCBI Taxonomy" id="2487350"/>
    <lineage>
        <taxon>Bacteria</taxon>
        <taxon>Bacillati</taxon>
        <taxon>Bacillota</taxon>
        <taxon>Bacilli</taxon>
        <taxon>Lactobacillales</taxon>
        <taxon>Aerococcaceae</taxon>
        <taxon>Aerococcus</taxon>
    </lineage>
</organism>
<evidence type="ECO:0000256" key="5">
    <source>
        <dbReference type="ARBA" id="ARBA00022763"/>
    </source>
</evidence>
<reference evidence="18 19" key="1">
    <citation type="submission" date="2018-11" db="EMBL/GenBank/DDBJ databases">
        <title>Aerococcus sp. SJQ22, whole genome shotgun sequence.</title>
        <authorList>
            <person name="Sun L."/>
            <person name="Gao X."/>
            <person name="Chen W."/>
            <person name="Huang K."/>
        </authorList>
    </citation>
    <scope>NUCLEOTIDE SEQUENCE [LARGE SCALE GENOMIC DNA]</scope>
    <source>
        <strain evidence="18 19">SJQ22</strain>
    </source>
</reference>
<dbReference type="InterPro" id="IPR012319">
    <property type="entry name" value="FPG_cat"/>
</dbReference>
<evidence type="ECO:0000256" key="13">
    <source>
        <dbReference type="ARBA" id="ARBA00023295"/>
    </source>
</evidence>
<dbReference type="GO" id="GO:0140078">
    <property type="term" value="F:class I DNA-(apurinic or apyrimidinic site) endonuclease activity"/>
    <property type="evidence" value="ECO:0007669"/>
    <property type="project" value="UniProtKB-EC"/>
</dbReference>
<dbReference type="Proteomes" id="UP000273977">
    <property type="component" value="Unassembled WGS sequence"/>
</dbReference>
<feature type="active site" description="Proton donor" evidence="15">
    <location>
        <position position="3"/>
    </location>
</feature>
<keyword evidence="11 15" id="KW-0456">Lyase</keyword>
<dbReference type="EMBL" id="RKMG01000031">
    <property type="protein sequence ID" value="RPA57225.1"/>
    <property type="molecule type" value="Genomic_DNA"/>
</dbReference>
<evidence type="ECO:0000259" key="16">
    <source>
        <dbReference type="PROSITE" id="PS51066"/>
    </source>
</evidence>
<keyword evidence="5 15" id="KW-0227">DNA damage</keyword>
<evidence type="ECO:0000256" key="7">
    <source>
        <dbReference type="ARBA" id="ARBA00022801"/>
    </source>
</evidence>
<keyword evidence="8 15" id="KW-0862">Zinc</keyword>
<comment type="subunit">
    <text evidence="3 15">Monomer.</text>
</comment>
<dbReference type="SUPFAM" id="SSF57716">
    <property type="entry name" value="Glucocorticoid receptor-like (DNA-binding domain)"/>
    <property type="match status" value="1"/>
</dbReference>
<dbReference type="HAMAP" id="MF_00103">
    <property type="entry name" value="Fapy_DNA_glycosyl"/>
    <property type="match status" value="1"/>
</dbReference>
<dbReference type="NCBIfam" id="TIGR00577">
    <property type="entry name" value="fpg"/>
    <property type="match status" value="1"/>
</dbReference>
<feature type="binding site" evidence="15">
    <location>
        <position position="112"/>
    </location>
    <ligand>
        <name>DNA</name>
        <dbReference type="ChEBI" id="CHEBI:16991"/>
    </ligand>
</feature>
<dbReference type="GO" id="GO:0003684">
    <property type="term" value="F:damaged DNA binding"/>
    <property type="evidence" value="ECO:0007669"/>
    <property type="project" value="InterPro"/>
</dbReference>
<dbReference type="Pfam" id="PF01149">
    <property type="entry name" value="Fapy_DNA_glyco"/>
    <property type="match status" value="1"/>
</dbReference>
<evidence type="ECO:0000256" key="12">
    <source>
        <dbReference type="ARBA" id="ARBA00023268"/>
    </source>
</evidence>
<comment type="function">
    <text evidence="15">Involved in base excision repair of DNA damaged by oxidation or by mutagenic agents. Acts as DNA glycosylase that recognizes and removes damaged bases. Has a preference for oxidized purines, such as 7,8-dihydro-8-oxoguanine (8-oxoG). Has AP (apurinic/apyrimidinic) lyase activity and introduces nicks in the DNA strand. Cleaves the DNA backbone by beta-delta elimination to generate a single-strand break at the site of the removed base with both 3'- and 5'-phosphates.</text>
</comment>
<feature type="binding site" evidence="15">
    <location>
        <position position="153"/>
    </location>
    <ligand>
        <name>DNA</name>
        <dbReference type="ChEBI" id="CHEBI:16991"/>
    </ligand>
</feature>
<evidence type="ECO:0000256" key="14">
    <source>
        <dbReference type="ARBA" id="ARBA00044632"/>
    </source>
</evidence>
<dbReference type="InterPro" id="IPR020629">
    <property type="entry name" value="FPG_Glyclase"/>
</dbReference>
<keyword evidence="9 15" id="KW-0238">DNA-binding</keyword>
<keyword evidence="10 15" id="KW-0234">DNA repair</keyword>
<evidence type="ECO:0000256" key="2">
    <source>
        <dbReference type="ARBA" id="ARBA00009409"/>
    </source>
</evidence>
<dbReference type="InterPro" id="IPR035937">
    <property type="entry name" value="FPG_N"/>
</dbReference>
<dbReference type="FunFam" id="1.10.8.50:FF:000003">
    <property type="entry name" value="Formamidopyrimidine-DNA glycosylase"/>
    <property type="match status" value="1"/>
</dbReference>
<sequence>MPELPEVETVRRGLEKLVIGKEVKSVTVLWDNIVQAPGGVADFVHRMPGQSLLSVERIGKFLIFNWTDVAWIAHLRMEGKYLYVPTTESVDAYSHVILHLTDGYDLRYRDVRKFGRIHMVDKNQLEQAINALNLGPEPKDLTTVYLKGKLEKRKRPIKGVLLDQSVIAGIGNIYADEVLYAAKVHPEQAANTLTDPEIQAIVDASQAIIGHAVEVGGTTIRSYTNAFGENGHYQQYLQAYGRTGKPCARCGTPIEKISVSQRGSHFCPNCQKVHG</sequence>
<feature type="domain" description="FPG-type" evidence="16">
    <location>
        <begin position="238"/>
        <end position="272"/>
    </location>
</feature>
<evidence type="ECO:0000256" key="8">
    <source>
        <dbReference type="ARBA" id="ARBA00022833"/>
    </source>
</evidence>
<dbReference type="OrthoDB" id="9800855at2"/>
<proteinExistence type="inferred from homology"/>
<feature type="active site" description="Proton donor; for beta-elimination activity" evidence="15">
    <location>
        <position position="60"/>
    </location>
</feature>
<dbReference type="Gene3D" id="1.10.8.50">
    <property type="match status" value="1"/>
</dbReference>
<dbReference type="SUPFAM" id="SSF81624">
    <property type="entry name" value="N-terminal domain of MutM-like DNA repair proteins"/>
    <property type="match status" value="1"/>
</dbReference>
<dbReference type="SMART" id="SM01232">
    <property type="entry name" value="H2TH"/>
    <property type="match status" value="1"/>
</dbReference>
<dbReference type="Pfam" id="PF06827">
    <property type="entry name" value="zf-FPG_IleRS"/>
    <property type="match status" value="1"/>
</dbReference>
<comment type="caution">
    <text evidence="18">The sequence shown here is derived from an EMBL/GenBank/DDBJ whole genome shotgun (WGS) entry which is preliminary data.</text>
</comment>
<dbReference type="PROSITE" id="PS01242">
    <property type="entry name" value="ZF_FPG_1"/>
    <property type="match status" value="1"/>
</dbReference>
<keyword evidence="13 15" id="KW-0326">Glycosidase</keyword>
<dbReference type="InterPro" id="IPR010979">
    <property type="entry name" value="Ribosomal_uS13-like_H2TH"/>
</dbReference>
<dbReference type="CDD" id="cd08966">
    <property type="entry name" value="EcFpg-like_N"/>
    <property type="match status" value="1"/>
</dbReference>
<evidence type="ECO:0000259" key="17">
    <source>
        <dbReference type="PROSITE" id="PS51068"/>
    </source>
</evidence>